<reference evidence="1 2" key="1">
    <citation type="submission" date="2018-11" db="EMBL/GenBank/DDBJ databases">
        <authorList>
            <consortium name="Pathogen Informatics"/>
        </authorList>
    </citation>
    <scope>NUCLEOTIDE SEQUENCE [LARGE SCALE GENOMIC DNA]</scope>
</reference>
<dbReference type="EMBL" id="UZAJ01010786">
    <property type="protein sequence ID" value="VDO58642.1"/>
    <property type="molecule type" value="Genomic_DNA"/>
</dbReference>
<gene>
    <name evidence="1" type="ORF">OFLC_LOCUS9084</name>
</gene>
<protein>
    <submittedName>
        <fullName evidence="1">Uncharacterized protein</fullName>
    </submittedName>
</protein>
<evidence type="ECO:0000313" key="1">
    <source>
        <dbReference type="EMBL" id="VDO58642.1"/>
    </source>
</evidence>
<keyword evidence="2" id="KW-1185">Reference proteome</keyword>
<accession>A0A3P8AD10</accession>
<organism evidence="1 2">
    <name type="scientific">Onchocerca flexuosa</name>
    <dbReference type="NCBI Taxonomy" id="387005"/>
    <lineage>
        <taxon>Eukaryota</taxon>
        <taxon>Metazoa</taxon>
        <taxon>Ecdysozoa</taxon>
        <taxon>Nematoda</taxon>
        <taxon>Chromadorea</taxon>
        <taxon>Rhabditida</taxon>
        <taxon>Spirurina</taxon>
        <taxon>Spiruromorpha</taxon>
        <taxon>Filarioidea</taxon>
        <taxon>Onchocercidae</taxon>
        <taxon>Onchocerca</taxon>
    </lineage>
</organism>
<dbReference type="Proteomes" id="UP000267606">
    <property type="component" value="Unassembled WGS sequence"/>
</dbReference>
<name>A0A3P8AD10_9BILA</name>
<dbReference type="AlphaFoldDB" id="A0A3P8AD10"/>
<sequence length="47" mass="5596">MISAIQVIRLNSEEQQQLQKRLISLQQQQSKNFQRRKLLGILPECKM</sequence>
<proteinExistence type="predicted"/>
<evidence type="ECO:0000313" key="2">
    <source>
        <dbReference type="Proteomes" id="UP000267606"/>
    </source>
</evidence>